<reference evidence="2" key="2">
    <citation type="submission" date="2020-05" db="UniProtKB">
        <authorList>
            <consortium name="EnsemblMetazoa"/>
        </authorList>
    </citation>
    <scope>IDENTIFICATION</scope>
    <source>
        <strain evidence="2">CM1001059</strain>
    </source>
</reference>
<dbReference type="Proteomes" id="UP000075902">
    <property type="component" value="Unassembled WGS sequence"/>
</dbReference>
<feature type="region of interest" description="Disordered" evidence="1">
    <location>
        <begin position="134"/>
        <end position="155"/>
    </location>
</feature>
<dbReference type="EnsemblMetazoa" id="AMEC022306-RA">
    <property type="protein sequence ID" value="AMEC022306-PA"/>
    <property type="gene ID" value="AMEC022306"/>
</dbReference>
<dbReference type="VEuPathDB" id="VectorBase:AMEC022306"/>
<evidence type="ECO:0000313" key="2">
    <source>
        <dbReference type="EnsemblMetazoa" id="AMEC022306-PA"/>
    </source>
</evidence>
<dbReference type="AlphaFoldDB" id="A0A182UKZ7"/>
<feature type="compositionally biased region" description="Polar residues" evidence="1">
    <location>
        <begin position="135"/>
        <end position="144"/>
    </location>
</feature>
<accession>A0A182UKZ7</accession>
<sequence length="155" mass="17627">MLVVMANGAGQRLKCWRQRISGTDERVIHAALQRREHLGRIRDQLDELVDRNGLIKRNVLELVDERDRHRSGQQGLVRPDEAPLQGGLVHRVPVLLDVLWPGQADGHHGKQAKGNLHRLWDTVKSETHSVRETALYNSSQTSGRTRPHNPPYPVQ</sequence>
<keyword evidence="3" id="KW-1185">Reference proteome</keyword>
<organism evidence="2 3">
    <name type="scientific">Anopheles melas</name>
    <dbReference type="NCBI Taxonomy" id="34690"/>
    <lineage>
        <taxon>Eukaryota</taxon>
        <taxon>Metazoa</taxon>
        <taxon>Ecdysozoa</taxon>
        <taxon>Arthropoda</taxon>
        <taxon>Hexapoda</taxon>
        <taxon>Insecta</taxon>
        <taxon>Pterygota</taxon>
        <taxon>Neoptera</taxon>
        <taxon>Endopterygota</taxon>
        <taxon>Diptera</taxon>
        <taxon>Nematocera</taxon>
        <taxon>Culicoidea</taxon>
        <taxon>Culicidae</taxon>
        <taxon>Anophelinae</taxon>
        <taxon>Anopheles</taxon>
    </lineage>
</organism>
<evidence type="ECO:0000313" key="3">
    <source>
        <dbReference type="Proteomes" id="UP000075902"/>
    </source>
</evidence>
<evidence type="ECO:0000256" key="1">
    <source>
        <dbReference type="SAM" id="MobiDB-lite"/>
    </source>
</evidence>
<name>A0A182UKZ7_9DIPT</name>
<proteinExistence type="predicted"/>
<protein>
    <submittedName>
        <fullName evidence="2">Uncharacterized protein</fullName>
    </submittedName>
</protein>
<reference evidence="3" key="1">
    <citation type="submission" date="2014-01" db="EMBL/GenBank/DDBJ databases">
        <title>The Genome Sequence of Anopheles melas CM1001059_A (V2).</title>
        <authorList>
            <consortium name="The Broad Institute Genomics Platform"/>
            <person name="Neafsey D.E."/>
            <person name="Besansky N."/>
            <person name="Howell P."/>
            <person name="Walton C."/>
            <person name="Young S.K."/>
            <person name="Zeng Q."/>
            <person name="Gargeya S."/>
            <person name="Fitzgerald M."/>
            <person name="Haas B."/>
            <person name="Abouelleil A."/>
            <person name="Allen A.W."/>
            <person name="Alvarado L."/>
            <person name="Arachchi H.M."/>
            <person name="Berlin A.M."/>
            <person name="Chapman S.B."/>
            <person name="Gainer-Dewar J."/>
            <person name="Goldberg J."/>
            <person name="Griggs A."/>
            <person name="Gujja S."/>
            <person name="Hansen M."/>
            <person name="Howarth C."/>
            <person name="Imamovic A."/>
            <person name="Ireland A."/>
            <person name="Larimer J."/>
            <person name="McCowan C."/>
            <person name="Murphy C."/>
            <person name="Pearson M."/>
            <person name="Poon T.W."/>
            <person name="Priest M."/>
            <person name="Roberts A."/>
            <person name="Saif S."/>
            <person name="Shea T."/>
            <person name="Sisk P."/>
            <person name="Sykes S."/>
            <person name="Wortman J."/>
            <person name="Nusbaum C."/>
            <person name="Birren B."/>
        </authorList>
    </citation>
    <scope>NUCLEOTIDE SEQUENCE [LARGE SCALE GENOMIC DNA]</scope>
    <source>
        <strain evidence="3">CM1001059</strain>
    </source>
</reference>